<evidence type="ECO:0000259" key="5">
    <source>
        <dbReference type="PROSITE" id="PS51387"/>
    </source>
</evidence>
<dbReference type="PATRIC" id="fig|1348334.3.peg.1595"/>
<dbReference type="InterPro" id="IPR016169">
    <property type="entry name" value="FAD-bd_PCMH_sub2"/>
</dbReference>
<dbReference type="InterPro" id="IPR016171">
    <property type="entry name" value="Vanillyl_alc_oxidase_C-sub2"/>
</dbReference>
<dbReference type="GO" id="GO:0016491">
    <property type="term" value="F:oxidoreductase activity"/>
    <property type="evidence" value="ECO:0007669"/>
    <property type="project" value="UniProtKB-KW"/>
</dbReference>
<dbReference type="RefSeq" id="WP_023065432.1">
    <property type="nucleotide sequence ID" value="NZ_AUZM01000011.1"/>
</dbReference>
<dbReference type="EMBL" id="AUZM01000011">
    <property type="protein sequence ID" value="ERT08390.1"/>
    <property type="molecule type" value="Genomic_DNA"/>
</dbReference>
<sequence>MNLISTPNQNPTSPLSHEHYRQLEAIVGESGIDHCSEIDPVEQNRIFRSIAPETTVNSIIYPNTQTELADVIAYAKQHKLGILPCGKGSKLHWGGLVKNVNLIVSTQRLNQLIEHAVGDLTVTVEAGMSVHQLQQILAATGQFLALDPAYPETATIGGIIATADTGSLRQRYRGVRDQILGISFVRSDGKMTKAGGRVVKNVAGYDLMKLLTGSYGTLGMISQVTLRVYPVSPTSQTVLLTGKSEAIAIATQTLLSSALTPIAVDLLSPKLLEKLNKGSEMGLIVRFQSLPESVEQQATRLLEIGEKLGLIGERYIQDDHHLWQQLKQLIWQSNEDPQIICKIGVTPTEAVATLSQCQTSGLIHAGVGLGVLRWETVAPEIVPKKILELRNWCNTKGGFLSILDAPSEVKQQVEVWGYNGNALDLMRRIKQQFDPENIFSPHRFVGEI</sequence>
<accession>U7QMU3</accession>
<evidence type="ECO:0000313" key="6">
    <source>
        <dbReference type="EMBL" id="ERT08390.1"/>
    </source>
</evidence>
<dbReference type="Proteomes" id="UP000017127">
    <property type="component" value="Unassembled WGS sequence"/>
</dbReference>
<proteinExistence type="predicted"/>
<reference evidence="6 7" key="1">
    <citation type="journal article" date="2013" name="Front. Microbiol.">
        <title>Comparative genomic analyses of the cyanobacterium, Lyngbya aestuarii BL J, a powerful hydrogen producer.</title>
        <authorList>
            <person name="Kothari A."/>
            <person name="Vaughn M."/>
            <person name="Garcia-Pichel F."/>
        </authorList>
    </citation>
    <scope>NUCLEOTIDE SEQUENCE [LARGE SCALE GENOMIC DNA]</scope>
    <source>
        <strain evidence="6 7">BL J</strain>
    </source>
</reference>
<comment type="cofactor">
    <cofactor evidence="1">
        <name>FAD</name>
        <dbReference type="ChEBI" id="CHEBI:57692"/>
    </cofactor>
</comment>
<dbReference type="InterPro" id="IPR004113">
    <property type="entry name" value="FAD-bd_oxidored_4_C"/>
</dbReference>
<dbReference type="PROSITE" id="PS51387">
    <property type="entry name" value="FAD_PCMH"/>
    <property type="match status" value="1"/>
</dbReference>
<evidence type="ECO:0000256" key="3">
    <source>
        <dbReference type="ARBA" id="ARBA00022827"/>
    </source>
</evidence>
<comment type="caution">
    <text evidence="6">The sequence shown here is derived from an EMBL/GenBank/DDBJ whole genome shotgun (WGS) entry which is preliminary data.</text>
</comment>
<evidence type="ECO:0000256" key="1">
    <source>
        <dbReference type="ARBA" id="ARBA00001974"/>
    </source>
</evidence>
<dbReference type="InterPro" id="IPR016166">
    <property type="entry name" value="FAD-bd_PCMH"/>
</dbReference>
<feature type="domain" description="FAD-binding PCMH-type" evidence="5">
    <location>
        <begin position="49"/>
        <end position="231"/>
    </location>
</feature>
<dbReference type="OrthoDB" id="9767256at2"/>
<dbReference type="SUPFAM" id="SSF56176">
    <property type="entry name" value="FAD-binding/transporter-associated domain-like"/>
    <property type="match status" value="1"/>
</dbReference>
<organism evidence="6 7">
    <name type="scientific">Lyngbya aestuarii BL J</name>
    <dbReference type="NCBI Taxonomy" id="1348334"/>
    <lineage>
        <taxon>Bacteria</taxon>
        <taxon>Bacillati</taxon>
        <taxon>Cyanobacteriota</taxon>
        <taxon>Cyanophyceae</taxon>
        <taxon>Oscillatoriophycideae</taxon>
        <taxon>Oscillatoriales</taxon>
        <taxon>Microcoleaceae</taxon>
        <taxon>Lyngbya</taxon>
    </lineage>
</organism>
<dbReference type="AlphaFoldDB" id="U7QMU3"/>
<evidence type="ECO:0000256" key="2">
    <source>
        <dbReference type="ARBA" id="ARBA00022630"/>
    </source>
</evidence>
<keyword evidence="7" id="KW-1185">Reference proteome</keyword>
<protein>
    <submittedName>
        <fullName evidence="6">FAD binding domain protein</fullName>
    </submittedName>
</protein>
<dbReference type="InterPro" id="IPR006094">
    <property type="entry name" value="Oxid_FAD_bind_N"/>
</dbReference>
<evidence type="ECO:0000313" key="7">
    <source>
        <dbReference type="Proteomes" id="UP000017127"/>
    </source>
</evidence>
<dbReference type="Pfam" id="PF02913">
    <property type="entry name" value="FAD-oxidase_C"/>
    <property type="match status" value="1"/>
</dbReference>
<evidence type="ECO:0000256" key="4">
    <source>
        <dbReference type="ARBA" id="ARBA00023002"/>
    </source>
</evidence>
<dbReference type="Gene3D" id="1.10.45.10">
    <property type="entry name" value="Vanillyl-alcohol Oxidase, Chain A, domain 4"/>
    <property type="match status" value="1"/>
</dbReference>
<dbReference type="PANTHER" id="PTHR11748:SF103">
    <property type="entry name" value="GLYCOLATE OXIDASE SUBUNIT GLCE"/>
    <property type="match status" value="1"/>
</dbReference>
<dbReference type="GO" id="GO:0071949">
    <property type="term" value="F:FAD binding"/>
    <property type="evidence" value="ECO:0007669"/>
    <property type="project" value="InterPro"/>
</dbReference>
<dbReference type="SUPFAM" id="SSF55103">
    <property type="entry name" value="FAD-linked oxidases, C-terminal domain"/>
    <property type="match status" value="1"/>
</dbReference>
<dbReference type="Pfam" id="PF01565">
    <property type="entry name" value="FAD_binding_4"/>
    <property type="match status" value="1"/>
</dbReference>
<dbReference type="InterPro" id="IPR036318">
    <property type="entry name" value="FAD-bd_PCMH-like_sf"/>
</dbReference>
<dbReference type="InterPro" id="IPR016164">
    <property type="entry name" value="FAD-linked_Oxase-like_C"/>
</dbReference>
<dbReference type="Gene3D" id="3.30.465.10">
    <property type="match status" value="1"/>
</dbReference>
<keyword evidence="3" id="KW-0274">FAD</keyword>
<dbReference type="PANTHER" id="PTHR11748">
    <property type="entry name" value="D-LACTATE DEHYDROGENASE"/>
    <property type="match status" value="1"/>
</dbReference>
<keyword evidence="2" id="KW-0285">Flavoprotein</keyword>
<name>U7QMU3_9CYAN</name>
<gene>
    <name evidence="6" type="ORF">M595_1634</name>
</gene>
<keyword evidence="4" id="KW-0560">Oxidoreductase</keyword>